<feature type="binding site" evidence="9">
    <location>
        <position position="88"/>
    </location>
    <ligand>
        <name>ATP</name>
        <dbReference type="ChEBI" id="CHEBI:30616"/>
    </ligand>
</feature>
<keyword evidence="7 9" id="KW-0665">Pyrimidine biosynthesis</keyword>
<feature type="binding site" evidence="9">
    <location>
        <position position="71"/>
    </location>
    <ligand>
        <name>L-glutamine</name>
        <dbReference type="ChEBI" id="CHEBI:58359"/>
    </ligand>
</feature>
<feature type="binding site" evidence="9">
    <location>
        <position position="158"/>
    </location>
    <ligand>
        <name>Mg(2+)</name>
        <dbReference type="ChEBI" id="CHEBI:18420"/>
    </ligand>
</feature>
<feature type="binding site" evidence="9">
    <location>
        <position position="259"/>
    </location>
    <ligand>
        <name>ATP</name>
        <dbReference type="ChEBI" id="CHEBI:30616"/>
    </ligand>
</feature>
<feature type="binding site" evidence="9">
    <location>
        <begin position="205"/>
        <end position="210"/>
    </location>
    <ligand>
        <name>CTP</name>
        <dbReference type="ChEBI" id="CHEBI:37563"/>
        <note>allosteric inhibitor</note>
    </ligand>
</feature>
<feature type="active site" evidence="9">
    <location>
        <position position="532"/>
    </location>
</feature>
<comment type="miscellaneous">
    <text evidence="9">CTPSs have evolved a hybrid strategy for distinguishing between UTP and CTP. The overlapping regions of the product feedback inhibitory and substrate sites recognize a common feature in both compounds, the triphosphate moiety. To differentiate isosteric substrate and product pyrimidine rings, an additional pocket far from the expected kinase/ligase catalytic site, specifically recognizes the cytosine and ribose portions of the product inhibitor.</text>
</comment>
<organism evidence="12 13">
    <name type="scientific">Meiothermus taiwanensis WR-220</name>
    <dbReference type="NCBI Taxonomy" id="1339250"/>
    <lineage>
        <taxon>Bacteria</taxon>
        <taxon>Thermotogati</taxon>
        <taxon>Deinococcota</taxon>
        <taxon>Deinococci</taxon>
        <taxon>Thermales</taxon>
        <taxon>Thermaceae</taxon>
        <taxon>Meiothermus</taxon>
    </lineage>
</organism>
<comment type="pathway">
    <text evidence="1 9">Pyrimidine metabolism; CTP biosynthesis via de novo pathway; CTP from UDP: step 2/2.</text>
</comment>
<comment type="catalytic activity">
    <reaction evidence="9">
        <text>L-glutamine + H2O = L-glutamate + NH4(+)</text>
        <dbReference type="Rhea" id="RHEA:15889"/>
        <dbReference type="ChEBI" id="CHEBI:15377"/>
        <dbReference type="ChEBI" id="CHEBI:28938"/>
        <dbReference type="ChEBI" id="CHEBI:29985"/>
        <dbReference type="ChEBI" id="CHEBI:58359"/>
    </reaction>
</comment>
<dbReference type="CDD" id="cd01746">
    <property type="entry name" value="GATase1_CTP_Synthase"/>
    <property type="match status" value="1"/>
</dbReference>
<keyword evidence="13" id="KW-1185">Reference proteome</keyword>
<evidence type="ECO:0000256" key="7">
    <source>
        <dbReference type="ARBA" id="ARBA00022975"/>
    </source>
</evidence>
<dbReference type="HAMAP" id="MF_01227">
    <property type="entry name" value="PyrG"/>
    <property type="match status" value="1"/>
</dbReference>
<dbReference type="Gene3D" id="3.40.50.880">
    <property type="match status" value="1"/>
</dbReference>
<evidence type="ECO:0000256" key="1">
    <source>
        <dbReference type="ARBA" id="ARBA00005171"/>
    </source>
</evidence>
<evidence type="ECO:0000256" key="3">
    <source>
        <dbReference type="ARBA" id="ARBA00022598"/>
    </source>
</evidence>
<sequence length="563" mass="62489">MSQVFVALHLVAQHGGLFMKYIFVTGGVVSSLGKGILTSSLGAILRGRGYRVTAIKIDPYVNVDAGTMRPYEHGEVFVTGDGAETDLDIGHYERFLDIDLSRANNLTTGQVYLSVIQKERRGEYLSQTVQVIPHITDEIKERIRRTAQEQNADIVVVEVGGTVGDIESLPFLEAIRQFQFDEDDQDLMYLHLTLVPYLAASEEFKTKPTQHSVSTLRGVGIQPDVLVLRSEKMVPEDVRKKVALFTNVHAGEVFSSPTVQHLYEMPLVLEEQGLGRVVEKKLGLEPIQPNLSFWQNAVRKLKQPAAEVTVAFVGKYVKMPDAYLSILEGFRHAGIAHDARVNVKWVNAEEISDLGKAAELLGDVDGVLVGPGFGIRGVEGKILAARYARENRVPYFGICLGLQIAVIEYARNVLGLEGANSTEFDPYTPHPVIDLMPEQLEVEGMGGTMRLGNWPMRIHPETLLYKLYGKELVYERHRHRYEVNPAYVQRLIEGGLTVSAVTPGVQGRGEGLVEAIELADHPFFIGLQAHPELKSRPMRVSPPFFGFIGAALARRQQALFQSI</sequence>
<dbReference type="CDD" id="cd03113">
    <property type="entry name" value="CTPS_N"/>
    <property type="match status" value="1"/>
</dbReference>
<evidence type="ECO:0000256" key="8">
    <source>
        <dbReference type="ARBA" id="ARBA00047781"/>
    </source>
</evidence>
<feature type="binding site" evidence="9">
    <location>
        <begin position="205"/>
        <end position="210"/>
    </location>
    <ligand>
        <name>UTP</name>
        <dbReference type="ChEBI" id="CHEBI:46398"/>
    </ligand>
</feature>
<evidence type="ECO:0000313" key="12">
    <source>
        <dbReference type="EMBL" id="AWR86774.1"/>
    </source>
</evidence>
<evidence type="ECO:0000256" key="2">
    <source>
        <dbReference type="ARBA" id="ARBA00007533"/>
    </source>
</evidence>
<comment type="catalytic activity">
    <reaction evidence="9">
        <text>UTP + NH4(+) + ATP = CTP + ADP + phosphate + 2 H(+)</text>
        <dbReference type="Rhea" id="RHEA:16597"/>
        <dbReference type="ChEBI" id="CHEBI:15378"/>
        <dbReference type="ChEBI" id="CHEBI:28938"/>
        <dbReference type="ChEBI" id="CHEBI:30616"/>
        <dbReference type="ChEBI" id="CHEBI:37563"/>
        <dbReference type="ChEBI" id="CHEBI:43474"/>
        <dbReference type="ChEBI" id="CHEBI:46398"/>
        <dbReference type="ChEBI" id="CHEBI:456216"/>
    </reaction>
</comment>
<dbReference type="EMBL" id="CP021130">
    <property type="protein sequence ID" value="AWR86774.1"/>
    <property type="molecule type" value="Genomic_DNA"/>
</dbReference>
<evidence type="ECO:0000259" key="11">
    <source>
        <dbReference type="Pfam" id="PF06418"/>
    </source>
</evidence>
<protein>
    <recommendedName>
        <fullName evidence="9">CTP synthase</fullName>
        <ecNumber evidence="9">6.3.4.2</ecNumber>
    </recommendedName>
    <alternativeName>
        <fullName evidence="9">Cytidine 5'-triphosphate synthase</fullName>
    </alternativeName>
    <alternativeName>
        <fullName evidence="9">Cytidine triphosphate synthetase</fullName>
        <shortName evidence="9">CTP synthetase</shortName>
        <shortName evidence="9">CTPS</shortName>
    </alternativeName>
    <alternativeName>
        <fullName evidence="9">UTP--ammonia ligase</fullName>
    </alternativeName>
</protein>
<feature type="active site" description="Nucleophile; for glutamine hydrolysis" evidence="9">
    <location>
        <position position="399"/>
    </location>
</feature>
<keyword evidence="6 9" id="KW-0315">Glutamine amidotransferase</keyword>
<feature type="domain" description="CTP synthase N-terminal" evidence="11">
    <location>
        <begin position="20"/>
        <end position="284"/>
    </location>
</feature>
<dbReference type="InterPro" id="IPR017456">
    <property type="entry name" value="CTP_synthase_N"/>
</dbReference>
<proteinExistence type="inferred from homology"/>
<comment type="activity regulation">
    <text evidence="9">Allosterically activated by GTP, when glutamine is the substrate; GTP has no effect on the reaction when ammonia is the substrate. The allosteric effector GTP functions by stabilizing the protein conformation that binds the tetrahedral intermediate(s) formed during glutamine hydrolysis. Inhibited by the product CTP, via allosteric rather than competitive inhibition.</text>
</comment>
<dbReference type="NCBIfam" id="TIGR00337">
    <property type="entry name" value="PyrG"/>
    <property type="match status" value="1"/>
</dbReference>
<evidence type="ECO:0000259" key="10">
    <source>
        <dbReference type="Pfam" id="PF00117"/>
    </source>
</evidence>
<keyword evidence="4 9" id="KW-0547">Nucleotide-binding</keyword>
<gene>
    <name evidence="9" type="primary">pyrG</name>
    <name evidence="12" type="ORF">Mtai_v1c15330</name>
</gene>
<feature type="domain" description="Glutamine amidotransferase" evidence="10">
    <location>
        <begin position="320"/>
        <end position="548"/>
    </location>
</feature>
<dbReference type="Pfam" id="PF06418">
    <property type="entry name" value="CTP_synth_N"/>
    <property type="match status" value="1"/>
</dbReference>
<feature type="binding site" evidence="9">
    <location>
        <position position="372"/>
    </location>
    <ligand>
        <name>L-glutamine</name>
        <dbReference type="ChEBI" id="CHEBI:58359"/>
    </ligand>
</feature>
<dbReference type="SUPFAM" id="SSF52540">
    <property type="entry name" value="P-loop containing nucleoside triphosphate hydrolases"/>
    <property type="match status" value="1"/>
</dbReference>
<name>A0ABN5LYJ5_9DEIN</name>
<dbReference type="PROSITE" id="PS51273">
    <property type="entry name" value="GATASE_TYPE_1"/>
    <property type="match status" value="1"/>
</dbReference>
<feature type="binding site" evidence="9">
    <location>
        <position position="241"/>
    </location>
    <ligand>
        <name>UTP</name>
        <dbReference type="ChEBI" id="CHEBI:46398"/>
    </ligand>
</feature>
<dbReference type="PANTHER" id="PTHR11550">
    <property type="entry name" value="CTP SYNTHASE"/>
    <property type="match status" value="1"/>
</dbReference>
<feature type="binding site" evidence="9">
    <location>
        <position position="88"/>
    </location>
    <ligand>
        <name>Mg(2+)</name>
        <dbReference type="ChEBI" id="CHEBI:18420"/>
    </ligand>
</feature>
<evidence type="ECO:0000313" key="13">
    <source>
        <dbReference type="Proteomes" id="UP000263013"/>
    </source>
</evidence>
<evidence type="ECO:0000256" key="9">
    <source>
        <dbReference type="HAMAP-Rule" id="MF_01227"/>
    </source>
</evidence>
<feature type="binding site" evidence="9">
    <location>
        <begin position="31"/>
        <end position="36"/>
    </location>
    <ligand>
        <name>ATP</name>
        <dbReference type="ChEBI" id="CHEBI:30616"/>
    </ligand>
</feature>
<feature type="binding site" evidence="9">
    <location>
        <position position="423"/>
    </location>
    <ligand>
        <name>L-glutamine</name>
        <dbReference type="ChEBI" id="CHEBI:58359"/>
    </ligand>
</feature>
<comment type="function">
    <text evidence="9">Catalyzes the ATP-dependent amination of UTP to CTP with either L-glutamine or ammonia as the source of nitrogen. Regulates intracellular CTP levels through interactions with the four ribonucleotide triphosphates.</text>
</comment>
<feature type="binding site" evidence="9">
    <location>
        <begin position="400"/>
        <end position="403"/>
    </location>
    <ligand>
        <name>L-glutamine</name>
        <dbReference type="ChEBI" id="CHEBI:58359"/>
    </ligand>
</feature>
<dbReference type="Pfam" id="PF00117">
    <property type="entry name" value="GATase"/>
    <property type="match status" value="1"/>
</dbReference>
<feature type="region of interest" description="Amidoligase domain" evidence="9">
    <location>
        <begin position="1"/>
        <end position="284"/>
    </location>
</feature>
<accession>A0ABN5LYJ5</accession>
<comment type="similarity">
    <text evidence="2 9">Belongs to the CTP synthase family.</text>
</comment>
<comment type="caution">
    <text evidence="9">Lacks conserved residue(s) required for the propagation of feature annotation.</text>
</comment>
<feature type="binding site" evidence="9">
    <location>
        <position position="241"/>
    </location>
    <ligand>
        <name>CTP</name>
        <dbReference type="ChEBI" id="CHEBI:37563"/>
        <note>allosteric inhibitor</note>
    </ligand>
</feature>
<keyword evidence="3 9" id="KW-0436">Ligase</keyword>
<comment type="catalytic activity">
    <reaction evidence="8 9">
        <text>UTP + L-glutamine + ATP + H2O = CTP + L-glutamate + ADP + phosphate + 2 H(+)</text>
        <dbReference type="Rhea" id="RHEA:26426"/>
        <dbReference type="ChEBI" id="CHEBI:15377"/>
        <dbReference type="ChEBI" id="CHEBI:15378"/>
        <dbReference type="ChEBI" id="CHEBI:29985"/>
        <dbReference type="ChEBI" id="CHEBI:30616"/>
        <dbReference type="ChEBI" id="CHEBI:37563"/>
        <dbReference type="ChEBI" id="CHEBI:43474"/>
        <dbReference type="ChEBI" id="CHEBI:46398"/>
        <dbReference type="ChEBI" id="CHEBI:58359"/>
        <dbReference type="ChEBI" id="CHEBI:456216"/>
        <dbReference type="EC" id="6.3.4.2"/>
    </reaction>
</comment>
<dbReference type="InterPro" id="IPR029062">
    <property type="entry name" value="Class_I_gatase-like"/>
</dbReference>
<dbReference type="Proteomes" id="UP000263013">
    <property type="component" value="Chromosome"/>
</dbReference>
<evidence type="ECO:0000256" key="6">
    <source>
        <dbReference type="ARBA" id="ARBA00022962"/>
    </source>
</evidence>
<comment type="subunit">
    <text evidence="9">Homotetramer.</text>
</comment>
<dbReference type="EC" id="6.3.4.2" evidence="9"/>
<feature type="active site" evidence="9">
    <location>
        <position position="530"/>
    </location>
</feature>
<evidence type="ECO:0000256" key="4">
    <source>
        <dbReference type="ARBA" id="ARBA00022741"/>
    </source>
</evidence>
<dbReference type="InterPro" id="IPR027417">
    <property type="entry name" value="P-loop_NTPase"/>
</dbReference>
<reference evidence="12 13" key="1">
    <citation type="submission" date="2017-05" db="EMBL/GenBank/DDBJ databases">
        <title>Complete genome sequence of Meiothermus taiwanensis WR-220.</title>
        <authorList>
            <person name="Wu W.-L."/>
            <person name="Lo W.-S."/>
            <person name="Kuo C.-H."/>
            <person name="Wu S.-H."/>
        </authorList>
    </citation>
    <scope>NUCLEOTIDE SEQUENCE [LARGE SCALE GENOMIC DNA]</scope>
    <source>
        <strain evidence="12 13">WR-220</strain>
    </source>
</reference>
<feature type="binding site" evidence="9">
    <location>
        <position position="480"/>
    </location>
    <ligand>
        <name>L-glutamine</name>
        <dbReference type="ChEBI" id="CHEBI:58359"/>
    </ligand>
</feature>
<dbReference type="InterPro" id="IPR033828">
    <property type="entry name" value="GATase1_CTP_Synthase"/>
</dbReference>
<feature type="binding site" evidence="9">
    <location>
        <begin position="165"/>
        <end position="167"/>
    </location>
    <ligand>
        <name>CTP</name>
        <dbReference type="ChEBI" id="CHEBI:37563"/>
        <note>allosteric inhibitor</note>
    </ligand>
</feature>
<dbReference type="InterPro" id="IPR004468">
    <property type="entry name" value="CTP_synthase"/>
</dbReference>
<dbReference type="SUPFAM" id="SSF52317">
    <property type="entry name" value="Class I glutamine amidotransferase-like"/>
    <property type="match status" value="1"/>
</dbReference>
<dbReference type="Gene3D" id="3.40.50.300">
    <property type="entry name" value="P-loop containing nucleotide triphosphate hydrolases"/>
    <property type="match status" value="1"/>
</dbReference>
<feature type="binding site" evidence="9">
    <location>
        <position position="30"/>
    </location>
    <ligand>
        <name>UTP</name>
        <dbReference type="ChEBI" id="CHEBI:46398"/>
    </ligand>
</feature>
<feature type="binding site" evidence="9">
    <location>
        <position position="30"/>
    </location>
    <ligand>
        <name>CTP</name>
        <dbReference type="ChEBI" id="CHEBI:37563"/>
        <note>allosteric inhibitor</note>
    </ligand>
</feature>
<dbReference type="PANTHER" id="PTHR11550:SF0">
    <property type="entry name" value="CTP SYNTHASE-RELATED"/>
    <property type="match status" value="1"/>
</dbReference>
<dbReference type="NCBIfam" id="NF003792">
    <property type="entry name" value="PRK05380.1"/>
    <property type="match status" value="1"/>
</dbReference>
<evidence type="ECO:0000256" key="5">
    <source>
        <dbReference type="ARBA" id="ARBA00022840"/>
    </source>
</evidence>
<keyword evidence="5 9" id="KW-0067">ATP-binding</keyword>
<keyword evidence="9" id="KW-0460">Magnesium</keyword>
<keyword evidence="9" id="KW-0479">Metal-binding</keyword>
<dbReference type="InterPro" id="IPR017926">
    <property type="entry name" value="GATASE"/>
</dbReference>